<dbReference type="PANTHER" id="PTHR38459:SF1">
    <property type="entry name" value="PROPHAGE BACTOPRENOL-LINKED GLUCOSE TRANSLOCASE HOMOLOG"/>
    <property type="match status" value="1"/>
</dbReference>
<gene>
    <name evidence="8" type="ORF">OL599_04160</name>
</gene>
<evidence type="ECO:0000256" key="3">
    <source>
        <dbReference type="ARBA" id="ARBA00022692"/>
    </source>
</evidence>
<keyword evidence="9" id="KW-1185">Reference proteome</keyword>
<reference evidence="8" key="2">
    <citation type="submission" date="2022-10" db="EMBL/GenBank/DDBJ databases">
        <authorList>
            <person name="Trinh H.N."/>
        </authorList>
    </citation>
    <scope>NUCLEOTIDE SEQUENCE</scope>
    <source>
        <strain evidence="8">RN2-1</strain>
    </source>
</reference>
<feature type="transmembrane region" description="Helical" evidence="6">
    <location>
        <begin position="20"/>
        <end position="41"/>
    </location>
</feature>
<feature type="domain" description="GtrA/DPMS transmembrane" evidence="7">
    <location>
        <begin position="22"/>
        <end position="139"/>
    </location>
</feature>
<keyword evidence="4 6" id="KW-1133">Transmembrane helix</keyword>
<comment type="subcellular location">
    <subcellularLocation>
        <location evidence="1">Membrane</location>
        <topology evidence="1">Multi-pass membrane protein</topology>
    </subcellularLocation>
</comment>
<evidence type="ECO:0000256" key="4">
    <source>
        <dbReference type="ARBA" id="ARBA00022989"/>
    </source>
</evidence>
<evidence type="ECO:0000256" key="1">
    <source>
        <dbReference type="ARBA" id="ARBA00004141"/>
    </source>
</evidence>
<comment type="caution">
    <text evidence="8">The sequence shown here is derived from an EMBL/GenBank/DDBJ whole genome shotgun (WGS) entry which is preliminary data.</text>
</comment>
<dbReference type="InterPro" id="IPR051401">
    <property type="entry name" value="GtrA_CellWall_Glycosyl"/>
</dbReference>
<dbReference type="EMBL" id="JAPDNT010000002">
    <property type="protein sequence ID" value="MCW3473762.1"/>
    <property type="molecule type" value="Genomic_DNA"/>
</dbReference>
<feature type="transmembrane region" description="Helical" evidence="6">
    <location>
        <begin position="116"/>
        <end position="133"/>
    </location>
</feature>
<organism evidence="8 9">
    <name type="scientific">Limobrevibacterium gyesilva</name>
    <dbReference type="NCBI Taxonomy" id="2991712"/>
    <lineage>
        <taxon>Bacteria</taxon>
        <taxon>Pseudomonadati</taxon>
        <taxon>Pseudomonadota</taxon>
        <taxon>Alphaproteobacteria</taxon>
        <taxon>Acetobacterales</taxon>
        <taxon>Acetobacteraceae</taxon>
        <taxon>Limobrevibacterium</taxon>
    </lineage>
</organism>
<comment type="similarity">
    <text evidence="2">Belongs to the GtrA family.</text>
</comment>
<evidence type="ECO:0000256" key="5">
    <source>
        <dbReference type="ARBA" id="ARBA00023136"/>
    </source>
</evidence>
<evidence type="ECO:0000313" key="9">
    <source>
        <dbReference type="Proteomes" id="UP001165679"/>
    </source>
</evidence>
<dbReference type="PANTHER" id="PTHR38459">
    <property type="entry name" value="PROPHAGE BACTOPRENOL-LINKED GLUCOSE TRANSLOCASE HOMOLOG"/>
    <property type="match status" value="1"/>
</dbReference>
<sequence length="140" mass="15312">MQAILLRVMTPSRVALLQQFLRFGTVGFIGFLVDTAVVYALKGSLGLYAAGLASYLVAATTTWGLNRLWTFRGRGSGPVHRQWALFLSANAIGFVLNRGTYFALVTFSPVCIEHPVLAILAGVAMGMFLNFHLSRTVVFR</sequence>
<proteinExistence type="inferred from homology"/>
<evidence type="ECO:0000256" key="2">
    <source>
        <dbReference type="ARBA" id="ARBA00009399"/>
    </source>
</evidence>
<feature type="transmembrane region" description="Helical" evidence="6">
    <location>
        <begin position="85"/>
        <end position="104"/>
    </location>
</feature>
<reference evidence="8" key="1">
    <citation type="submission" date="2022-09" db="EMBL/GenBank/DDBJ databases">
        <title>Rhodovastum sp. nov. RN2-1 isolated from soil in Seongnam, South Korea.</title>
        <authorList>
            <person name="Le N.T."/>
        </authorList>
    </citation>
    <scope>NUCLEOTIDE SEQUENCE</scope>
    <source>
        <strain evidence="8">RN2-1</strain>
    </source>
</reference>
<accession>A0AA42CG85</accession>
<feature type="transmembrane region" description="Helical" evidence="6">
    <location>
        <begin position="47"/>
        <end position="65"/>
    </location>
</feature>
<dbReference type="Pfam" id="PF04138">
    <property type="entry name" value="GtrA_DPMS_TM"/>
    <property type="match status" value="1"/>
</dbReference>
<protein>
    <submittedName>
        <fullName evidence="8">GtrA family protein</fullName>
    </submittedName>
</protein>
<dbReference type="InterPro" id="IPR007267">
    <property type="entry name" value="GtrA_DPMS_TM"/>
</dbReference>
<evidence type="ECO:0000256" key="6">
    <source>
        <dbReference type="SAM" id="Phobius"/>
    </source>
</evidence>
<dbReference type="Proteomes" id="UP001165679">
    <property type="component" value="Unassembled WGS sequence"/>
</dbReference>
<keyword evidence="5 6" id="KW-0472">Membrane</keyword>
<dbReference type="GO" id="GO:0000271">
    <property type="term" value="P:polysaccharide biosynthetic process"/>
    <property type="evidence" value="ECO:0007669"/>
    <property type="project" value="InterPro"/>
</dbReference>
<name>A0AA42CG85_9PROT</name>
<keyword evidence="3 6" id="KW-0812">Transmembrane</keyword>
<evidence type="ECO:0000259" key="7">
    <source>
        <dbReference type="Pfam" id="PF04138"/>
    </source>
</evidence>
<dbReference type="AlphaFoldDB" id="A0AA42CG85"/>
<evidence type="ECO:0000313" key="8">
    <source>
        <dbReference type="EMBL" id="MCW3473762.1"/>
    </source>
</evidence>
<dbReference type="GO" id="GO:0005886">
    <property type="term" value="C:plasma membrane"/>
    <property type="evidence" value="ECO:0007669"/>
    <property type="project" value="TreeGrafter"/>
</dbReference>